<evidence type="ECO:0000313" key="9">
    <source>
        <dbReference type="Proteomes" id="UP000186795"/>
    </source>
</evidence>
<dbReference type="Proteomes" id="UP000186795">
    <property type="component" value="Unassembled WGS sequence"/>
</dbReference>
<dbReference type="AlphaFoldDB" id="A0A1N7PGN3"/>
<evidence type="ECO:0000259" key="7">
    <source>
        <dbReference type="Pfam" id="PF05154"/>
    </source>
</evidence>
<accession>A0A1N7PGN3</accession>
<keyword evidence="9" id="KW-1185">Reference proteome</keyword>
<evidence type="ECO:0000256" key="3">
    <source>
        <dbReference type="ARBA" id="ARBA00022989"/>
    </source>
</evidence>
<dbReference type="RefSeq" id="WP_076526119.1">
    <property type="nucleotide sequence ID" value="NZ_CP048103.1"/>
</dbReference>
<comment type="subcellular location">
    <subcellularLocation>
        <location evidence="1">Membrane</location>
        <topology evidence="1">Multi-pass membrane protein</topology>
    </subcellularLocation>
</comment>
<feature type="region of interest" description="Disordered" evidence="5">
    <location>
        <begin position="1"/>
        <end position="20"/>
    </location>
</feature>
<keyword evidence="3 6" id="KW-1133">Transmembrane helix</keyword>
<keyword evidence="2 6" id="KW-0812">Transmembrane</keyword>
<evidence type="ECO:0000256" key="4">
    <source>
        <dbReference type="ARBA" id="ARBA00023136"/>
    </source>
</evidence>
<feature type="domain" description="TM2" evidence="7">
    <location>
        <begin position="25"/>
        <end position="67"/>
    </location>
</feature>
<evidence type="ECO:0000256" key="5">
    <source>
        <dbReference type="SAM" id="MobiDB-lite"/>
    </source>
</evidence>
<organism evidence="8 9">
    <name type="scientific">Kroppenstedtia eburnea</name>
    <dbReference type="NCBI Taxonomy" id="714067"/>
    <lineage>
        <taxon>Bacteria</taxon>
        <taxon>Bacillati</taxon>
        <taxon>Bacillota</taxon>
        <taxon>Bacilli</taxon>
        <taxon>Bacillales</taxon>
        <taxon>Thermoactinomycetaceae</taxon>
        <taxon>Kroppenstedtia</taxon>
    </lineage>
</organism>
<evidence type="ECO:0000256" key="6">
    <source>
        <dbReference type="SAM" id="Phobius"/>
    </source>
</evidence>
<evidence type="ECO:0000256" key="2">
    <source>
        <dbReference type="ARBA" id="ARBA00022692"/>
    </source>
</evidence>
<dbReference type="Pfam" id="PF05154">
    <property type="entry name" value="TM2"/>
    <property type="match status" value="1"/>
</dbReference>
<name>A0A1N7PGN3_9BACL</name>
<sequence length="104" mass="11688">MADKNHFSQKGAPSSETPEKNLRERWITAYALWLFLGVLGGHRFYLGRKNSGFAMGVVGLLFLSFGLFFYLLPGLGISPLLAMAPFLLWWVLDGIAIPKWLSQQ</sequence>
<feature type="transmembrane region" description="Helical" evidence="6">
    <location>
        <begin position="53"/>
        <end position="71"/>
    </location>
</feature>
<proteinExistence type="predicted"/>
<reference evidence="9" key="1">
    <citation type="submission" date="2017-01" db="EMBL/GenBank/DDBJ databases">
        <authorList>
            <person name="Varghese N."/>
            <person name="Submissions S."/>
        </authorList>
    </citation>
    <scope>NUCLEOTIDE SEQUENCE [LARGE SCALE GENOMIC DNA]</scope>
    <source>
        <strain evidence="9">DSM 45196</strain>
    </source>
</reference>
<protein>
    <submittedName>
        <fullName evidence="8">TM2 domain-containing protein</fullName>
    </submittedName>
</protein>
<evidence type="ECO:0000313" key="8">
    <source>
        <dbReference type="EMBL" id="SIT09823.1"/>
    </source>
</evidence>
<keyword evidence="4 6" id="KW-0472">Membrane</keyword>
<dbReference type="EMBL" id="FTOD01000012">
    <property type="protein sequence ID" value="SIT09823.1"/>
    <property type="molecule type" value="Genomic_DNA"/>
</dbReference>
<evidence type="ECO:0000256" key="1">
    <source>
        <dbReference type="ARBA" id="ARBA00004141"/>
    </source>
</evidence>
<dbReference type="InterPro" id="IPR007829">
    <property type="entry name" value="TM2"/>
</dbReference>
<feature type="transmembrane region" description="Helical" evidence="6">
    <location>
        <begin position="27"/>
        <end position="46"/>
    </location>
</feature>
<feature type="transmembrane region" description="Helical" evidence="6">
    <location>
        <begin position="77"/>
        <end position="97"/>
    </location>
</feature>
<gene>
    <name evidence="8" type="ORF">SAMN05421790_11289</name>
</gene>
<dbReference type="GO" id="GO:0016020">
    <property type="term" value="C:membrane"/>
    <property type="evidence" value="ECO:0007669"/>
    <property type="project" value="UniProtKB-SubCell"/>
</dbReference>
<dbReference type="OrthoDB" id="2004788at2"/>